<dbReference type="Gene3D" id="3.40.630.30">
    <property type="match status" value="1"/>
</dbReference>
<dbReference type="EMBL" id="WIJV01000101">
    <property type="protein sequence ID" value="MQP83910.1"/>
    <property type="molecule type" value="Genomic_DNA"/>
</dbReference>
<reference evidence="1 2" key="1">
    <citation type="submission" date="2019-10" db="EMBL/GenBank/DDBJ databases">
        <title>Streptococcus mitis of the oral and urogenital tracts.</title>
        <authorList>
            <person name="Price T."/>
            <person name="Mores C.R."/>
            <person name="Putonti C."/>
            <person name="Wolfe A.J."/>
        </authorList>
    </citation>
    <scope>NUCLEOTIDE SEQUENCE [LARGE SCALE GENOMIC DNA]</scope>
    <source>
        <strain evidence="1 2">SM39</strain>
    </source>
</reference>
<proteinExistence type="predicted"/>
<protein>
    <submittedName>
        <fullName evidence="1">GNAT family N-acetyltransferase</fullName>
    </submittedName>
</protein>
<dbReference type="SUPFAM" id="SSF55729">
    <property type="entry name" value="Acyl-CoA N-acyltransferases (Nat)"/>
    <property type="match status" value="1"/>
</dbReference>
<comment type="caution">
    <text evidence="1">The sequence shown here is derived from an EMBL/GenBank/DDBJ whole genome shotgun (WGS) entry which is preliminary data.</text>
</comment>
<name>A0A6I1UGS3_STRMT</name>
<organism evidence="1 2">
    <name type="scientific">Streptococcus mitis</name>
    <dbReference type="NCBI Taxonomy" id="28037"/>
    <lineage>
        <taxon>Bacteria</taxon>
        <taxon>Bacillati</taxon>
        <taxon>Bacillota</taxon>
        <taxon>Bacilli</taxon>
        <taxon>Lactobacillales</taxon>
        <taxon>Streptococcaceae</taxon>
        <taxon>Streptococcus</taxon>
        <taxon>Streptococcus mitis group</taxon>
    </lineage>
</organism>
<dbReference type="GO" id="GO:0016747">
    <property type="term" value="F:acyltransferase activity, transferring groups other than amino-acyl groups"/>
    <property type="evidence" value="ECO:0007669"/>
    <property type="project" value="InterPro"/>
</dbReference>
<evidence type="ECO:0000313" key="2">
    <source>
        <dbReference type="Proteomes" id="UP000436302"/>
    </source>
</evidence>
<dbReference type="PROSITE" id="PS51186">
    <property type="entry name" value="GNAT"/>
    <property type="match status" value="1"/>
</dbReference>
<accession>A0A6I1UGS3</accession>
<sequence>MGGIIYREVRIEESEKIGKLLAKSFLDYPFLTIITDDLKKPDSYPAFVETLQILLTRVYIKKGNCLVAEQDGELLAVALLQQKDFCILSYLRNGGTNIFRYIRPRNLFKYFDFVKRSKKHLEQAGEFDWYLMALAVNTASKGQGIGSTFLTQGIEPYVKSKGCKHLGFITSTARNASFYEKNDYVLLDFMEIEYGSRSIGNWAFLKTINKS</sequence>
<dbReference type="InterPro" id="IPR016181">
    <property type="entry name" value="Acyl_CoA_acyltransferase"/>
</dbReference>
<keyword evidence="1" id="KW-0808">Transferase</keyword>
<dbReference type="InterPro" id="IPR000182">
    <property type="entry name" value="GNAT_dom"/>
</dbReference>
<gene>
    <name evidence="1" type="ORF">GEZ78_10265</name>
</gene>
<dbReference type="Pfam" id="PF00583">
    <property type="entry name" value="Acetyltransf_1"/>
    <property type="match status" value="1"/>
</dbReference>
<evidence type="ECO:0000313" key="1">
    <source>
        <dbReference type="EMBL" id="MQP83910.1"/>
    </source>
</evidence>
<dbReference type="Proteomes" id="UP000436302">
    <property type="component" value="Unassembled WGS sequence"/>
</dbReference>
<dbReference type="RefSeq" id="WP_153210203.1">
    <property type="nucleotide sequence ID" value="NZ_OZ217346.1"/>
</dbReference>
<dbReference type="AlphaFoldDB" id="A0A6I1UGS3"/>